<dbReference type="Gene3D" id="3.75.10.10">
    <property type="entry name" value="L-arginine/glycine Amidinotransferase, Chain A"/>
    <property type="match status" value="1"/>
</dbReference>
<evidence type="ECO:0000313" key="3">
    <source>
        <dbReference type="Proteomes" id="UP000319976"/>
    </source>
</evidence>
<dbReference type="OrthoDB" id="9808013at2"/>
<dbReference type="Pfam" id="PF04371">
    <property type="entry name" value="PAD_porph"/>
    <property type="match status" value="1"/>
</dbReference>
<dbReference type="Proteomes" id="UP000319976">
    <property type="component" value="Chromosome"/>
</dbReference>
<dbReference type="EC" id="3.5.3.12" evidence="2"/>
<dbReference type="AlphaFoldDB" id="A0A517TF77"/>
<organism evidence="2 3">
    <name type="scientific">Calycomorphotria hydatis</name>
    <dbReference type="NCBI Taxonomy" id="2528027"/>
    <lineage>
        <taxon>Bacteria</taxon>
        <taxon>Pseudomonadati</taxon>
        <taxon>Planctomycetota</taxon>
        <taxon>Planctomycetia</taxon>
        <taxon>Planctomycetales</taxon>
        <taxon>Planctomycetaceae</taxon>
        <taxon>Calycomorphotria</taxon>
    </lineage>
</organism>
<dbReference type="RefSeq" id="WP_145266650.1">
    <property type="nucleotide sequence ID" value="NZ_CP036316.1"/>
</dbReference>
<name>A0A517TF77_9PLAN</name>
<reference evidence="2 3" key="1">
    <citation type="submission" date="2019-02" db="EMBL/GenBank/DDBJ databases">
        <title>Deep-cultivation of Planctomycetes and their phenomic and genomic characterization uncovers novel biology.</title>
        <authorList>
            <person name="Wiegand S."/>
            <person name="Jogler M."/>
            <person name="Boedeker C."/>
            <person name="Pinto D."/>
            <person name="Vollmers J."/>
            <person name="Rivas-Marin E."/>
            <person name="Kohn T."/>
            <person name="Peeters S.H."/>
            <person name="Heuer A."/>
            <person name="Rast P."/>
            <person name="Oberbeckmann S."/>
            <person name="Bunk B."/>
            <person name="Jeske O."/>
            <person name="Meyerdierks A."/>
            <person name="Storesund J.E."/>
            <person name="Kallscheuer N."/>
            <person name="Luecker S."/>
            <person name="Lage O.M."/>
            <person name="Pohl T."/>
            <person name="Merkel B.J."/>
            <person name="Hornburger P."/>
            <person name="Mueller R.-W."/>
            <person name="Bruemmer F."/>
            <person name="Labrenz M."/>
            <person name="Spormann A.M."/>
            <person name="Op den Camp H."/>
            <person name="Overmann J."/>
            <person name="Amann R."/>
            <person name="Jetten M.S.M."/>
            <person name="Mascher T."/>
            <person name="Medema M.H."/>
            <person name="Devos D.P."/>
            <person name="Kaster A.-K."/>
            <person name="Ovreas L."/>
            <person name="Rohde M."/>
            <person name="Galperin M.Y."/>
            <person name="Jogler C."/>
        </authorList>
    </citation>
    <scope>NUCLEOTIDE SEQUENCE [LARGE SCALE GENOMIC DNA]</scope>
    <source>
        <strain evidence="2 3">V22</strain>
    </source>
</reference>
<evidence type="ECO:0000313" key="2">
    <source>
        <dbReference type="EMBL" id="QDT67031.1"/>
    </source>
</evidence>
<accession>A0A517TF77</accession>
<dbReference type="GO" id="GO:0047632">
    <property type="term" value="F:agmatine deiminase activity"/>
    <property type="evidence" value="ECO:0007669"/>
    <property type="project" value="UniProtKB-EC"/>
</dbReference>
<protein>
    <submittedName>
        <fullName evidence="2">Agmatine deiminase</fullName>
        <ecNumber evidence="2">3.5.3.12</ecNumber>
    </submittedName>
</protein>
<dbReference type="GO" id="GO:0009446">
    <property type="term" value="P:putrescine biosynthetic process"/>
    <property type="evidence" value="ECO:0007669"/>
    <property type="project" value="InterPro"/>
</dbReference>
<dbReference type="GO" id="GO:0004668">
    <property type="term" value="F:protein-arginine deiminase activity"/>
    <property type="evidence" value="ECO:0007669"/>
    <property type="project" value="InterPro"/>
</dbReference>
<dbReference type="SUPFAM" id="SSF55909">
    <property type="entry name" value="Pentein"/>
    <property type="match status" value="1"/>
</dbReference>
<sequence>MSYRFPAEWEPHEFVWIGFPSDAKLWGADLLPAQKEVAAFARAVHAEGRGETVYLVASTEEATHVANELTGDSAHIIIEPFGDVWLRDTGVIIVKDGGDRVALDYAHNGWGGKFLLQDDNTIGQRLAVHKGIQVYSREMIFEGGAIDVDGQGLAVTTRQCVLNPNRNPQLSQKEIEEQLQHDLGLTKILWLDEGLKNDHTDGHVDNLARFVAPNRLVISEAGDDDPNHVAFTDARLKAEQLGVEVVPIPSVGTHYIANDIAPASYLNFYIGNVTVVVPAYGAENDDAAVAAIAELFPNKTTVGLPANHLLTGGGSFHCISQQGPRL</sequence>
<gene>
    <name evidence="2" type="primary">aguA</name>
    <name evidence="2" type="ORF">V22_43030</name>
</gene>
<keyword evidence="3" id="KW-1185">Reference proteome</keyword>
<dbReference type="InterPro" id="IPR007466">
    <property type="entry name" value="Peptidyl-Arg-deiminase_porph"/>
</dbReference>
<dbReference type="KEGG" id="chya:V22_43030"/>
<dbReference type="PANTHER" id="PTHR31377">
    <property type="entry name" value="AGMATINE DEIMINASE-RELATED"/>
    <property type="match status" value="1"/>
</dbReference>
<evidence type="ECO:0000256" key="1">
    <source>
        <dbReference type="ARBA" id="ARBA00022801"/>
    </source>
</evidence>
<dbReference type="EMBL" id="CP036316">
    <property type="protein sequence ID" value="QDT67031.1"/>
    <property type="molecule type" value="Genomic_DNA"/>
</dbReference>
<keyword evidence="1 2" id="KW-0378">Hydrolase</keyword>
<dbReference type="PANTHER" id="PTHR31377:SF0">
    <property type="entry name" value="AGMATINE DEIMINASE-RELATED"/>
    <property type="match status" value="1"/>
</dbReference>
<proteinExistence type="predicted"/>